<feature type="compositionally biased region" description="Acidic residues" evidence="1">
    <location>
        <begin position="1"/>
        <end position="12"/>
    </location>
</feature>
<protein>
    <submittedName>
        <fullName evidence="2">Uncharacterized protein</fullName>
    </submittedName>
</protein>
<accession>A0A9Q0RX61</accession>
<proteinExistence type="predicted"/>
<feature type="region of interest" description="Disordered" evidence="1">
    <location>
        <begin position="1"/>
        <end position="58"/>
    </location>
</feature>
<keyword evidence="3" id="KW-1185">Reference proteome</keyword>
<evidence type="ECO:0000313" key="2">
    <source>
        <dbReference type="EMBL" id="KAJ6635603.1"/>
    </source>
</evidence>
<reference evidence="2" key="1">
    <citation type="submission" date="2022-07" db="EMBL/GenBank/DDBJ databases">
        <authorList>
            <person name="Trinca V."/>
            <person name="Uliana J.V.C."/>
            <person name="Torres T.T."/>
            <person name="Ward R.J."/>
            <person name="Monesi N."/>
        </authorList>
    </citation>
    <scope>NUCLEOTIDE SEQUENCE</scope>
    <source>
        <strain evidence="2">HSMRA1968</strain>
        <tissue evidence="2">Whole embryos</tissue>
    </source>
</reference>
<feature type="compositionally biased region" description="Basic and acidic residues" evidence="1">
    <location>
        <begin position="13"/>
        <end position="24"/>
    </location>
</feature>
<organism evidence="2 3">
    <name type="scientific">Pseudolycoriella hygida</name>
    <dbReference type="NCBI Taxonomy" id="35572"/>
    <lineage>
        <taxon>Eukaryota</taxon>
        <taxon>Metazoa</taxon>
        <taxon>Ecdysozoa</taxon>
        <taxon>Arthropoda</taxon>
        <taxon>Hexapoda</taxon>
        <taxon>Insecta</taxon>
        <taxon>Pterygota</taxon>
        <taxon>Neoptera</taxon>
        <taxon>Endopterygota</taxon>
        <taxon>Diptera</taxon>
        <taxon>Nematocera</taxon>
        <taxon>Sciaroidea</taxon>
        <taxon>Sciaridae</taxon>
        <taxon>Pseudolycoriella</taxon>
    </lineage>
</organism>
<evidence type="ECO:0000256" key="1">
    <source>
        <dbReference type="SAM" id="MobiDB-lite"/>
    </source>
</evidence>
<dbReference type="AlphaFoldDB" id="A0A9Q0RX61"/>
<evidence type="ECO:0000313" key="3">
    <source>
        <dbReference type="Proteomes" id="UP001151699"/>
    </source>
</evidence>
<comment type="caution">
    <text evidence="2">The sequence shown here is derived from an EMBL/GenBank/DDBJ whole genome shotgun (WGS) entry which is preliminary data.</text>
</comment>
<feature type="region of interest" description="Disordered" evidence="1">
    <location>
        <begin position="74"/>
        <end position="96"/>
    </location>
</feature>
<gene>
    <name evidence="2" type="ORF">Bhyg_14189</name>
</gene>
<name>A0A9Q0RX61_9DIPT</name>
<dbReference type="Proteomes" id="UP001151699">
    <property type="component" value="Chromosome C"/>
</dbReference>
<feature type="non-terminal residue" evidence="2">
    <location>
        <position position="1"/>
    </location>
</feature>
<dbReference type="EMBL" id="WJQU01000004">
    <property type="protein sequence ID" value="KAJ6635603.1"/>
    <property type="molecule type" value="Genomic_DNA"/>
</dbReference>
<sequence length="96" mass="11206">MMQMDDMESEEVANEHIESYKETVQDNATLKYETISRRRRNSSEETSDLSNYECQDHSELGYTEIITIDYVDDEQQPQAKRARIIPPSCQDEHSTA</sequence>